<comment type="caution">
    <text evidence="1">The sequence shown here is derived from an EMBL/GenBank/DDBJ whole genome shotgun (WGS) entry which is preliminary data.</text>
</comment>
<sequence>MTYDVSFMTRDGLAALRGDCARMVPHWVTPRAHWEVEAKVPAAVSGPLSARIHGVVVPVSAARLIDSTAAFGD</sequence>
<dbReference type="EMBL" id="JAPHNL010000200">
    <property type="protein sequence ID" value="MCX3061423.1"/>
    <property type="molecule type" value="Genomic_DNA"/>
</dbReference>
<name>A0ABT3TZL5_9ACTN</name>
<reference evidence="1" key="1">
    <citation type="submission" date="2022-10" db="EMBL/GenBank/DDBJ databases">
        <title>Streptomyces beihaiensis sp. nov., a chitin degrading actinobacterium, isolated from shrimp pond soil.</title>
        <authorList>
            <person name="Xie J."/>
            <person name="Shen N."/>
        </authorList>
    </citation>
    <scope>NUCLEOTIDE SEQUENCE</scope>
    <source>
        <strain evidence="1">GXMU-J5</strain>
    </source>
</reference>
<gene>
    <name evidence="1" type="ORF">OFY01_16980</name>
</gene>
<keyword evidence="2" id="KW-1185">Reference proteome</keyword>
<dbReference type="RefSeq" id="WP_266600775.1">
    <property type="nucleotide sequence ID" value="NZ_JAPHNL010000200.1"/>
</dbReference>
<proteinExistence type="predicted"/>
<evidence type="ECO:0000313" key="1">
    <source>
        <dbReference type="EMBL" id="MCX3061423.1"/>
    </source>
</evidence>
<evidence type="ECO:0000313" key="2">
    <source>
        <dbReference type="Proteomes" id="UP001163064"/>
    </source>
</evidence>
<dbReference type="Proteomes" id="UP001163064">
    <property type="component" value="Unassembled WGS sequence"/>
</dbReference>
<protein>
    <submittedName>
        <fullName evidence="1">Uncharacterized protein</fullName>
    </submittedName>
</protein>
<organism evidence="1 2">
    <name type="scientific">Streptomyces beihaiensis</name>
    <dbReference type="NCBI Taxonomy" id="2984495"/>
    <lineage>
        <taxon>Bacteria</taxon>
        <taxon>Bacillati</taxon>
        <taxon>Actinomycetota</taxon>
        <taxon>Actinomycetes</taxon>
        <taxon>Kitasatosporales</taxon>
        <taxon>Streptomycetaceae</taxon>
        <taxon>Streptomyces</taxon>
    </lineage>
</organism>
<accession>A0ABT3TZL5</accession>